<protein>
    <submittedName>
        <fullName evidence="1">DUF1289 domain-containing protein</fullName>
    </submittedName>
</protein>
<dbReference type="Proteomes" id="UP001597296">
    <property type="component" value="Unassembled WGS sequence"/>
</dbReference>
<organism evidence="1 2">
    <name type="scientific">Phaeospirillum tilakii</name>
    <dbReference type="NCBI Taxonomy" id="741673"/>
    <lineage>
        <taxon>Bacteria</taxon>
        <taxon>Pseudomonadati</taxon>
        <taxon>Pseudomonadota</taxon>
        <taxon>Alphaproteobacteria</taxon>
        <taxon>Rhodospirillales</taxon>
        <taxon>Rhodospirillaceae</taxon>
        <taxon>Phaeospirillum</taxon>
    </lineage>
</organism>
<keyword evidence="2" id="KW-1185">Reference proteome</keyword>
<dbReference type="PANTHER" id="PTHR35175:SF2">
    <property type="entry name" value="DUF1289 DOMAIN-CONTAINING PROTEIN"/>
    <property type="match status" value="1"/>
</dbReference>
<dbReference type="PANTHER" id="PTHR35175">
    <property type="entry name" value="DUF1289 DOMAIN-CONTAINING PROTEIN"/>
    <property type="match status" value="1"/>
</dbReference>
<dbReference type="InterPro" id="IPR010710">
    <property type="entry name" value="DUF1289"/>
</dbReference>
<accession>A0ABW5C9W1</accession>
<evidence type="ECO:0000313" key="1">
    <source>
        <dbReference type="EMBL" id="MFD2234044.1"/>
    </source>
</evidence>
<dbReference type="RefSeq" id="WP_377315942.1">
    <property type="nucleotide sequence ID" value="NZ_JBHUIY010000016.1"/>
</dbReference>
<dbReference type="EMBL" id="JBHUIY010000016">
    <property type="protein sequence ID" value="MFD2234044.1"/>
    <property type="molecule type" value="Genomic_DNA"/>
</dbReference>
<comment type="caution">
    <text evidence="1">The sequence shown here is derived from an EMBL/GenBank/DDBJ whole genome shotgun (WGS) entry which is preliminary data.</text>
</comment>
<name>A0ABW5C9W1_9PROT</name>
<proteinExistence type="predicted"/>
<reference evidence="2" key="1">
    <citation type="journal article" date="2019" name="Int. J. Syst. Evol. Microbiol.">
        <title>The Global Catalogue of Microorganisms (GCM) 10K type strain sequencing project: providing services to taxonomists for standard genome sequencing and annotation.</title>
        <authorList>
            <consortium name="The Broad Institute Genomics Platform"/>
            <consortium name="The Broad Institute Genome Sequencing Center for Infectious Disease"/>
            <person name="Wu L."/>
            <person name="Ma J."/>
        </authorList>
    </citation>
    <scope>NUCLEOTIDE SEQUENCE [LARGE SCALE GENOMIC DNA]</scope>
    <source>
        <strain evidence="2">KCTC 15012</strain>
    </source>
</reference>
<sequence>MSVPAATPVPSPCVSRCRIDPRLGYCIGCGRNRDEIAAWLGADAATRQAIAQRAAGRLAAGPGTDS</sequence>
<evidence type="ECO:0000313" key="2">
    <source>
        <dbReference type="Proteomes" id="UP001597296"/>
    </source>
</evidence>
<gene>
    <name evidence="1" type="ORF">ACFSNB_09515</name>
</gene>
<dbReference type="Pfam" id="PF06945">
    <property type="entry name" value="DUF1289"/>
    <property type="match status" value="1"/>
</dbReference>